<dbReference type="GO" id="GO:0016020">
    <property type="term" value="C:membrane"/>
    <property type="evidence" value="ECO:0007669"/>
    <property type="project" value="UniProtKB-SubCell"/>
</dbReference>
<keyword evidence="5 7" id="KW-0472">Membrane</keyword>
<evidence type="ECO:0000256" key="4">
    <source>
        <dbReference type="ARBA" id="ARBA00022989"/>
    </source>
</evidence>
<dbReference type="EMBL" id="JAFICZ010000001">
    <property type="protein sequence ID" value="MBP1294275.1"/>
    <property type="molecule type" value="Genomic_DNA"/>
</dbReference>
<proteinExistence type="inferred from homology"/>
<feature type="transmembrane region" description="Helical" evidence="7">
    <location>
        <begin position="304"/>
        <end position="325"/>
    </location>
</feature>
<gene>
    <name evidence="8" type="ORF">JOH49_004028</name>
</gene>
<comment type="subcellular location">
    <subcellularLocation>
        <location evidence="1">Membrane</location>
        <topology evidence="1">Multi-pass membrane protein</topology>
    </subcellularLocation>
</comment>
<accession>A0A8I2C0Z2</accession>
<keyword evidence="3 7" id="KW-0812">Transmembrane</keyword>
<feature type="transmembrane region" description="Helical" evidence="7">
    <location>
        <begin position="337"/>
        <end position="370"/>
    </location>
</feature>
<sequence length="381" mass="40616">MADTAKAGAKKSRANEPRVAGARTGEQKPLPLGPGARMNARVVFALVLVALALWTASSFLPSLIWAAILAITLWPLYLKFATRFMAGPSGWAAFVFTALVALVLVTPISLAVYTVAQQSDMLIDWLKRAREGGVEVPDWVARVPIAAESMEQWWRANLSDPKAATAWLKTLNADNVSDLFRTFGGQLIHRLFLLFFSLLALFALLCHGRAVASRVLETCDRLFGEAGEGLVEKMVDATRATVNGTVLVAAGEGMAIGIAYFVAGVPNALTFLIFTTAFAMIPFGAWVAFTVAAIVTISGGGSGIAAAGVFLWGSIVMLAGDHFVWPTLVGGSARLPFLLAFVGIFGGLAAFGLIGLFVGPVIMAALLAMWREWIFRPEPQT</sequence>
<dbReference type="PANTHER" id="PTHR21716">
    <property type="entry name" value="TRANSMEMBRANE PROTEIN"/>
    <property type="match status" value="1"/>
</dbReference>
<comment type="similarity">
    <text evidence="2">Belongs to the autoinducer-2 exporter (AI-2E) (TC 2.A.86) family.</text>
</comment>
<feature type="transmembrane region" description="Helical" evidence="7">
    <location>
        <begin position="38"/>
        <end position="56"/>
    </location>
</feature>
<protein>
    <submittedName>
        <fullName evidence="8">Putative PurR-regulated permease PerM</fullName>
    </submittedName>
</protein>
<evidence type="ECO:0000313" key="8">
    <source>
        <dbReference type="EMBL" id="MBP1294275.1"/>
    </source>
</evidence>
<feature type="transmembrane region" description="Helical" evidence="7">
    <location>
        <begin position="269"/>
        <end position="297"/>
    </location>
</feature>
<evidence type="ECO:0000256" key="7">
    <source>
        <dbReference type="SAM" id="Phobius"/>
    </source>
</evidence>
<dbReference type="Pfam" id="PF01594">
    <property type="entry name" value="AI-2E_transport"/>
    <property type="match status" value="1"/>
</dbReference>
<evidence type="ECO:0000256" key="2">
    <source>
        <dbReference type="ARBA" id="ARBA00009773"/>
    </source>
</evidence>
<organism evidence="8 9">
    <name type="scientific">Bradyrhizobium elkanii</name>
    <dbReference type="NCBI Taxonomy" id="29448"/>
    <lineage>
        <taxon>Bacteria</taxon>
        <taxon>Pseudomonadati</taxon>
        <taxon>Pseudomonadota</taxon>
        <taxon>Alphaproteobacteria</taxon>
        <taxon>Hyphomicrobiales</taxon>
        <taxon>Nitrobacteraceae</taxon>
        <taxon>Bradyrhizobium</taxon>
    </lineage>
</organism>
<dbReference type="Proteomes" id="UP000673383">
    <property type="component" value="Unassembled WGS sequence"/>
</dbReference>
<feature type="transmembrane region" description="Helical" evidence="7">
    <location>
        <begin position="187"/>
        <end position="206"/>
    </location>
</feature>
<dbReference type="AlphaFoldDB" id="A0A8I2C0Z2"/>
<evidence type="ECO:0000256" key="3">
    <source>
        <dbReference type="ARBA" id="ARBA00022692"/>
    </source>
</evidence>
<comment type="caution">
    <text evidence="8">The sequence shown here is derived from an EMBL/GenBank/DDBJ whole genome shotgun (WGS) entry which is preliminary data.</text>
</comment>
<feature type="transmembrane region" description="Helical" evidence="7">
    <location>
        <begin position="90"/>
        <end position="116"/>
    </location>
</feature>
<dbReference type="InterPro" id="IPR002549">
    <property type="entry name" value="AI-2E-like"/>
</dbReference>
<evidence type="ECO:0000256" key="6">
    <source>
        <dbReference type="SAM" id="MobiDB-lite"/>
    </source>
</evidence>
<keyword evidence="4 7" id="KW-1133">Transmembrane helix</keyword>
<reference evidence="8" key="1">
    <citation type="submission" date="2021-02" db="EMBL/GenBank/DDBJ databases">
        <title>Genomic Encyclopedia of Type Strains, Phase IV (KMG-V): Genome sequencing to study the core and pangenomes of soil and plant-associated prokaryotes.</title>
        <authorList>
            <person name="Whitman W."/>
        </authorList>
    </citation>
    <scope>NUCLEOTIDE SEQUENCE</scope>
    <source>
        <strain evidence="8">USDA 406</strain>
    </source>
</reference>
<name>A0A8I2C0Z2_BRAEL</name>
<evidence type="ECO:0000256" key="1">
    <source>
        <dbReference type="ARBA" id="ARBA00004141"/>
    </source>
</evidence>
<evidence type="ECO:0000313" key="9">
    <source>
        <dbReference type="Proteomes" id="UP000673383"/>
    </source>
</evidence>
<dbReference type="RefSeq" id="WP_209944283.1">
    <property type="nucleotide sequence ID" value="NZ_JAFICZ010000001.1"/>
</dbReference>
<feature type="transmembrane region" description="Helical" evidence="7">
    <location>
        <begin position="242"/>
        <end position="263"/>
    </location>
</feature>
<dbReference type="PANTHER" id="PTHR21716:SF61">
    <property type="entry name" value="BLR8064 PROTEIN"/>
    <property type="match status" value="1"/>
</dbReference>
<evidence type="ECO:0000256" key="5">
    <source>
        <dbReference type="ARBA" id="ARBA00023136"/>
    </source>
</evidence>
<feature type="region of interest" description="Disordered" evidence="6">
    <location>
        <begin position="1"/>
        <end position="32"/>
    </location>
</feature>